<dbReference type="Proteomes" id="UP001597018">
    <property type="component" value="Unassembled WGS sequence"/>
</dbReference>
<protein>
    <submittedName>
        <fullName evidence="1">Uncharacterized protein</fullName>
    </submittedName>
</protein>
<organism evidence="1 2">
    <name type="scientific">Saccharopolyspora rosea</name>
    <dbReference type="NCBI Taxonomy" id="524884"/>
    <lineage>
        <taxon>Bacteria</taxon>
        <taxon>Bacillati</taxon>
        <taxon>Actinomycetota</taxon>
        <taxon>Actinomycetes</taxon>
        <taxon>Pseudonocardiales</taxon>
        <taxon>Pseudonocardiaceae</taxon>
        <taxon>Saccharopolyspora</taxon>
    </lineage>
</organism>
<dbReference type="EMBL" id="JBHTIW010000033">
    <property type="protein sequence ID" value="MFD0923412.1"/>
    <property type="molecule type" value="Genomic_DNA"/>
</dbReference>
<keyword evidence="2" id="KW-1185">Reference proteome</keyword>
<gene>
    <name evidence="1" type="ORF">ACFQ16_27020</name>
</gene>
<evidence type="ECO:0000313" key="2">
    <source>
        <dbReference type="Proteomes" id="UP001597018"/>
    </source>
</evidence>
<dbReference type="RefSeq" id="WP_263249291.1">
    <property type="nucleotide sequence ID" value="NZ_BAABLT010000056.1"/>
</dbReference>
<comment type="caution">
    <text evidence="1">The sequence shown here is derived from an EMBL/GenBank/DDBJ whole genome shotgun (WGS) entry which is preliminary data.</text>
</comment>
<reference evidence="2" key="1">
    <citation type="journal article" date="2019" name="Int. J. Syst. Evol. Microbiol.">
        <title>The Global Catalogue of Microorganisms (GCM) 10K type strain sequencing project: providing services to taxonomists for standard genome sequencing and annotation.</title>
        <authorList>
            <consortium name="The Broad Institute Genomics Platform"/>
            <consortium name="The Broad Institute Genome Sequencing Center for Infectious Disease"/>
            <person name="Wu L."/>
            <person name="Ma J."/>
        </authorList>
    </citation>
    <scope>NUCLEOTIDE SEQUENCE [LARGE SCALE GENOMIC DNA]</scope>
    <source>
        <strain evidence="2">CCUG 56401</strain>
    </source>
</reference>
<evidence type="ECO:0000313" key="1">
    <source>
        <dbReference type="EMBL" id="MFD0923412.1"/>
    </source>
</evidence>
<accession>A0ABW3G3W0</accession>
<sequence>MTDTALREAVLDRLDEVDRAVTSGEPETLLPAAREDLYRLTEALRALLDQHRPGENGRCPSCHGTRSRPWPCAVWLAGHRLLVTDRAPRHADHSERATAPRAVRVLPNPIVASGERGPGDWDTGEFARVHPTSGRPHTAARGRRLETDPARIHRAAVVERGPRWP</sequence>
<proteinExistence type="predicted"/>
<name>A0ABW3G3W0_9PSEU</name>